<dbReference type="AlphaFoldDB" id="A0A6L2K0H5"/>
<reference evidence="2" key="1">
    <citation type="journal article" date="2019" name="Sci. Rep.">
        <title>Draft genome of Tanacetum cinerariifolium, the natural source of mosquito coil.</title>
        <authorList>
            <person name="Yamashiro T."/>
            <person name="Shiraishi A."/>
            <person name="Satake H."/>
            <person name="Nakayama K."/>
        </authorList>
    </citation>
    <scope>NUCLEOTIDE SEQUENCE</scope>
</reference>
<comment type="caution">
    <text evidence="2">The sequence shown here is derived from an EMBL/GenBank/DDBJ whole genome shotgun (WGS) entry which is preliminary data.</text>
</comment>
<sequence length="254" mass="28526">MGFIKCIMIILQRASSTPGMLLIGHSLPVTALIGASLRASTPILSSAFNGITFSKSMNVCTVHELFASIEFESTACRIGLYSEDQSIEDSTLSNLRRAETVKANHLLMELWPSIGDDEFVVGNVSVNKVRDLRIKLAHRRIATTISSRRDSTQRITEIDIFYIYCIYTQGVVCNIPYWEMVDRLNMEPPTRVFKKKSLIMMGVIMELHEGACYWPKTQKAEKDDEAKEATEEEAGEPLCAYKDVIFDEKKPGSS</sequence>
<proteinExistence type="predicted"/>
<gene>
    <name evidence="2" type="ORF">Tci_013523</name>
</gene>
<organism evidence="2">
    <name type="scientific">Tanacetum cinerariifolium</name>
    <name type="common">Dalmatian daisy</name>
    <name type="synonym">Chrysanthemum cinerariifolium</name>
    <dbReference type="NCBI Taxonomy" id="118510"/>
    <lineage>
        <taxon>Eukaryota</taxon>
        <taxon>Viridiplantae</taxon>
        <taxon>Streptophyta</taxon>
        <taxon>Embryophyta</taxon>
        <taxon>Tracheophyta</taxon>
        <taxon>Spermatophyta</taxon>
        <taxon>Magnoliopsida</taxon>
        <taxon>eudicotyledons</taxon>
        <taxon>Gunneridae</taxon>
        <taxon>Pentapetalae</taxon>
        <taxon>asterids</taxon>
        <taxon>campanulids</taxon>
        <taxon>Asterales</taxon>
        <taxon>Asteraceae</taxon>
        <taxon>Asteroideae</taxon>
        <taxon>Anthemideae</taxon>
        <taxon>Anthemidinae</taxon>
        <taxon>Tanacetum</taxon>
    </lineage>
</organism>
<name>A0A6L2K0H5_TANCI</name>
<protein>
    <submittedName>
        <fullName evidence="2">Uncharacterized protein</fullName>
    </submittedName>
</protein>
<feature type="chain" id="PRO_5026806107" evidence="1">
    <location>
        <begin position="17"/>
        <end position="254"/>
    </location>
</feature>
<keyword evidence="1" id="KW-0732">Signal</keyword>
<feature type="signal peptide" evidence="1">
    <location>
        <begin position="1"/>
        <end position="16"/>
    </location>
</feature>
<evidence type="ECO:0000256" key="1">
    <source>
        <dbReference type="SAM" id="SignalP"/>
    </source>
</evidence>
<accession>A0A6L2K0H5</accession>
<evidence type="ECO:0000313" key="2">
    <source>
        <dbReference type="EMBL" id="GEU41545.1"/>
    </source>
</evidence>
<dbReference type="EMBL" id="BKCJ010001452">
    <property type="protein sequence ID" value="GEU41545.1"/>
    <property type="molecule type" value="Genomic_DNA"/>
</dbReference>